<feature type="compositionally biased region" description="Low complexity" evidence="1">
    <location>
        <begin position="271"/>
        <end position="294"/>
    </location>
</feature>
<dbReference type="AlphaFoldDB" id="A0AAD8VQX4"/>
<dbReference type="EMBL" id="JAUUTY010000006">
    <property type="protein sequence ID" value="KAK1613820.1"/>
    <property type="molecule type" value="Genomic_DNA"/>
</dbReference>
<sequence length="341" mass="35867">MASAIASSCHAAAAALLGRGANAAKSAACAATPGGPADDVHAVPHPRAPLFPGGGEGDDVEDGSDADVPIESALEVLDSDFVPETLSVIRRERRTDEELVQDFWAEIGYPTPASRFWEKEASPNSGNSNELFDACRDKEEVAVPFCAKDAESPSPPIIVGAQLPGEKVPRPPSGFHVQRRPRAVSWRGPCPPRRITPLPVLGQFMLKAGWASDGEVSSTARPLARSGAEAPLREPLRSGGARLHASFSWACLGEALRFLWVDHRRHAFAGSSSSSIPSADTPRRSSSAAAAATPPDRPRQVVFAKVAIVLTVSDSVVRSAAAAVCCGGFTEQWVQSSVGRP</sequence>
<comment type="caution">
    <text evidence="2">The sequence shown here is derived from an EMBL/GenBank/DDBJ whole genome shotgun (WGS) entry which is preliminary data.</text>
</comment>
<feature type="region of interest" description="Disordered" evidence="1">
    <location>
        <begin position="27"/>
        <end position="65"/>
    </location>
</feature>
<feature type="compositionally biased region" description="Acidic residues" evidence="1">
    <location>
        <begin position="56"/>
        <end position="65"/>
    </location>
</feature>
<evidence type="ECO:0000313" key="3">
    <source>
        <dbReference type="Proteomes" id="UP001231189"/>
    </source>
</evidence>
<reference evidence="2" key="1">
    <citation type="submission" date="2023-07" db="EMBL/GenBank/DDBJ databases">
        <title>A chromosome-level genome assembly of Lolium multiflorum.</title>
        <authorList>
            <person name="Chen Y."/>
            <person name="Copetti D."/>
            <person name="Kolliker R."/>
            <person name="Studer B."/>
        </authorList>
    </citation>
    <scope>NUCLEOTIDE SEQUENCE</scope>
    <source>
        <strain evidence="2">02402/16</strain>
        <tissue evidence="2">Leaf</tissue>
    </source>
</reference>
<dbReference type="Proteomes" id="UP001231189">
    <property type="component" value="Unassembled WGS sequence"/>
</dbReference>
<protein>
    <submittedName>
        <fullName evidence="2">Uncharacterized protein</fullName>
    </submittedName>
</protein>
<name>A0AAD8VQX4_LOLMU</name>
<keyword evidence="3" id="KW-1185">Reference proteome</keyword>
<accession>A0AAD8VQX4</accession>
<gene>
    <name evidence="2" type="ORF">QYE76_019337</name>
</gene>
<proteinExistence type="predicted"/>
<organism evidence="2 3">
    <name type="scientific">Lolium multiflorum</name>
    <name type="common">Italian ryegrass</name>
    <name type="synonym">Lolium perenne subsp. multiflorum</name>
    <dbReference type="NCBI Taxonomy" id="4521"/>
    <lineage>
        <taxon>Eukaryota</taxon>
        <taxon>Viridiplantae</taxon>
        <taxon>Streptophyta</taxon>
        <taxon>Embryophyta</taxon>
        <taxon>Tracheophyta</taxon>
        <taxon>Spermatophyta</taxon>
        <taxon>Magnoliopsida</taxon>
        <taxon>Liliopsida</taxon>
        <taxon>Poales</taxon>
        <taxon>Poaceae</taxon>
        <taxon>BOP clade</taxon>
        <taxon>Pooideae</taxon>
        <taxon>Poodae</taxon>
        <taxon>Poeae</taxon>
        <taxon>Poeae Chloroplast Group 2 (Poeae type)</taxon>
        <taxon>Loliodinae</taxon>
        <taxon>Loliinae</taxon>
        <taxon>Lolium</taxon>
    </lineage>
</organism>
<evidence type="ECO:0000313" key="2">
    <source>
        <dbReference type="EMBL" id="KAK1613820.1"/>
    </source>
</evidence>
<evidence type="ECO:0000256" key="1">
    <source>
        <dbReference type="SAM" id="MobiDB-lite"/>
    </source>
</evidence>
<feature type="region of interest" description="Disordered" evidence="1">
    <location>
        <begin position="270"/>
        <end position="294"/>
    </location>
</feature>